<dbReference type="SUPFAM" id="SSF55298">
    <property type="entry name" value="YjgF-like"/>
    <property type="match status" value="1"/>
</dbReference>
<protein>
    <submittedName>
        <fullName evidence="3">Uncharacterized protein</fullName>
    </submittedName>
</protein>
<dbReference type="AlphaFoldDB" id="L8H9J8"/>
<dbReference type="OrthoDB" id="309640at2759"/>
<keyword evidence="4" id="KW-1185">Reference proteome</keyword>
<dbReference type="GeneID" id="14922779"/>
<dbReference type="VEuPathDB" id="AmoebaDB:ACA1_343290"/>
<dbReference type="Pfam" id="PF01042">
    <property type="entry name" value="Ribonuc_L-PSP"/>
    <property type="match status" value="1"/>
</dbReference>
<dbReference type="InterPro" id="IPR006056">
    <property type="entry name" value="RidA"/>
</dbReference>
<dbReference type="NCBIfam" id="TIGR00004">
    <property type="entry name" value="Rid family detoxifying hydrolase"/>
    <property type="match status" value="1"/>
</dbReference>
<gene>
    <name evidence="3" type="ORF">ACA1_343290</name>
</gene>
<comment type="similarity">
    <text evidence="1">Belongs to the RutC family.</text>
</comment>
<dbReference type="GO" id="GO:0005829">
    <property type="term" value="C:cytosol"/>
    <property type="evidence" value="ECO:0007669"/>
    <property type="project" value="TreeGrafter"/>
</dbReference>
<dbReference type="PANTHER" id="PTHR11803">
    <property type="entry name" value="2-IMINOBUTANOATE/2-IMINOPROPANOATE DEAMINASE RIDA"/>
    <property type="match status" value="1"/>
</dbReference>
<dbReference type="STRING" id="1257118.L8H9J8"/>
<evidence type="ECO:0000313" key="3">
    <source>
        <dbReference type="EMBL" id="ELR21865.1"/>
    </source>
</evidence>
<dbReference type="GO" id="GO:0019239">
    <property type="term" value="F:deaminase activity"/>
    <property type="evidence" value="ECO:0007669"/>
    <property type="project" value="TreeGrafter"/>
</dbReference>
<organism evidence="3 4">
    <name type="scientific">Acanthamoeba castellanii (strain ATCC 30010 / Neff)</name>
    <dbReference type="NCBI Taxonomy" id="1257118"/>
    <lineage>
        <taxon>Eukaryota</taxon>
        <taxon>Amoebozoa</taxon>
        <taxon>Discosea</taxon>
        <taxon>Longamoebia</taxon>
        <taxon>Centramoebida</taxon>
        <taxon>Acanthamoebidae</taxon>
        <taxon>Acanthamoeba</taxon>
    </lineage>
</organism>
<dbReference type="Gene3D" id="3.30.1330.40">
    <property type="entry name" value="RutC-like"/>
    <property type="match status" value="1"/>
</dbReference>
<accession>L8H9J8</accession>
<dbReference type="FunFam" id="3.30.1330.40:FF:000001">
    <property type="entry name" value="L-PSP family endoribonuclease"/>
    <property type="match status" value="1"/>
</dbReference>
<proteinExistence type="inferred from homology"/>
<dbReference type="PANTHER" id="PTHR11803:SF39">
    <property type="entry name" value="2-IMINOBUTANOATE_2-IMINOPROPANOATE DEAMINASE"/>
    <property type="match status" value="1"/>
</dbReference>
<feature type="region of interest" description="Disordered" evidence="2">
    <location>
        <begin position="1"/>
        <end position="28"/>
    </location>
</feature>
<evidence type="ECO:0000256" key="1">
    <source>
        <dbReference type="ARBA" id="ARBA00010552"/>
    </source>
</evidence>
<dbReference type="CDD" id="cd00448">
    <property type="entry name" value="YjgF_YER057c_UK114_family"/>
    <property type="match status" value="1"/>
</dbReference>
<dbReference type="KEGG" id="acan:ACA1_343290"/>
<sequence length="178" mass="18687">MLATRATAPAEKKPRAKRTSASLPKQAAGHHQVVSTALAPAAIGPYSQAVVATGPFLFVSGCIGLHPQTMDFTGADVSTQTEQVMQNMGAILEAGGSSFAEVVKCTILLTDMQHFATVNDIYAKYFPRDPPARATFATNGLPKGALVEIECIASLAQKTTRTRKAGTTSGRGKAKQEP</sequence>
<dbReference type="GO" id="GO:0005739">
    <property type="term" value="C:mitochondrion"/>
    <property type="evidence" value="ECO:0007669"/>
    <property type="project" value="TreeGrafter"/>
</dbReference>
<evidence type="ECO:0000256" key="2">
    <source>
        <dbReference type="SAM" id="MobiDB-lite"/>
    </source>
</evidence>
<name>L8H9J8_ACACF</name>
<dbReference type="InterPro" id="IPR006175">
    <property type="entry name" value="YjgF/YER057c/UK114"/>
</dbReference>
<reference evidence="3 4" key="1">
    <citation type="journal article" date="2013" name="Genome Biol.">
        <title>Genome of Acanthamoeba castellanii highlights extensive lateral gene transfer and early evolution of tyrosine kinase signaling.</title>
        <authorList>
            <person name="Clarke M."/>
            <person name="Lohan A.J."/>
            <person name="Liu B."/>
            <person name="Lagkouvardos I."/>
            <person name="Roy S."/>
            <person name="Zafar N."/>
            <person name="Bertelli C."/>
            <person name="Schilde C."/>
            <person name="Kianianmomeni A."/>
            <person name="Burglin T.R."/>
            <person name="Frech C."/>
            <person name="Turcotte B."/>
            <person name="Kopec K.O."/>
            <person name="Synnott J.M."/>
            <person name="Choo C."/>
            <person name="Paponov I."/>
            <person name="Finkler A."/>
            <person name="Soon Heng Tan C."/>
            <person name="Hutchins A.P."/>
            <person name="Weinmeier T."/>
            <person name="Rattei T."/>
            <person name="Chu J.S."/>
            <person name="Gimenez G."/>
            <person name="Irimia M."/>
            <person name="Rigden D.J."/>
            <person name="Fitzpatrick D.A."/>
            <person name="Lorenzo-Morales J."/>
            <person name="Bateman A."/>
            <person name="Chiu C.H."/>
            <person name="Tang P."/>
            <person name="Hegemann P."/>
            <person name="Fromm H."/>
            <person name="Raoult D."/>
            <person name="Greub G."/>
            <person name="Miranda-Saavedra D."/>
            <person name="Chen N."/>
            <person name="Nash P."/>
            <person name="Ginger M.L."/>
            <person name="Horn M."/>
            <person name="Schaap P."/>
            <person name="Caler L."/>
            <person name="Loftus B."/>
        </authorList>
    </citation>
    <scope>NUCLEOTIDE SEQUENCE [LARGE SCALE GENOMIC DNA]</scope>
    <source>
        <strain evidence="3 4">Neff</strain>
    </source>
</reference>
<dbReference type="InterPro" id="IPR035959">
    <property type="entry name" value="RutC-like_sf"/>
</dbReference>
<dbReference type="RefSeq" id="XP_004347247.1">
    <property type="nucleotide sequence ID" value="XM_004347197.1"/>
</dbReference>
<dbReference type="EMBL" id="KB007899">
    <property type="protein sequence ID" value="ELR21865.1"/>
    <property type="molecule type" value="Genomic_DNA"/>
</dbReference>
<evidence type="ECO:0000313" key="4">
    <source>
        <dbReference type="Proteomes" id="UP000011083"/>
    </source>
</evidence>
<dbReference type="OMA" id="VKLNIFM"/>
<dbReference type="Proteomes" id="UP000011083">
    <property type="component" value="Unassembled WGS sequence"/>
</dbReference>